<dbReference type="Gene3D" id="1.10.3730.10">
    <property type="entry name" value="ProC C-terminal domain-like"/>
    <property type="match status" value="1"/>
</dbReference>
<accession>A0A9D1W3P3</accession>
<dbReference type="HAMAP" id="MF_01925">
    <property type="entry name" value="P5C_reductase"/>
    <property type="match status" value="1"/>
</dbReference>
<dbReference type="GO" id="GO:0005737">
    <property type="term" value="C:cytoplasm"/>
    <property type="evidence" value="ECO:0007669"/>
    <property type="project" value="UniProtKB-SubCell"/>
</dbReference>
<dbReference type="PANTHER" id="PTHR11645">
    <property type="entry name" value="PYRROLINE-5-CARBOXYLATE REDUCTASE"/>
    <property type="match status" value="1"/>
</dbReference>
<comment type="subcellular location">
    <subcellularLocation>
        <location evidence="6">Cytoplasm</location>
    </subcellularLocation>
</comment>
<evidence type="ECO:0000256" key="8">
    <source>
        <dbReference type="PIRSR" id="PIRSR000193-1"/>
    </source>
</evidence>
<dbReference type="SUPFAM" id="SSF48179">
    <property type="entry name" value="6-phosphogluconate dehydrogenase C-terminal domain-like"/>
    <property type="match status" value="1"/>
</dbReference>
<keyword evidence="2 6" id="KW-0641">Proline biosynthesis</keyword>
<dbReference type="InterPro" id="IPR036291">
    <property type="entry name" value="NAD(P)-bd_dom_sf"/>
</dbReference>
<dbReference type="GO" id="GO:0004735">
    <property type="term" value="F:pyrroline-5-carboxylate reductase activity"/>
    <property type="evidence" value="ECO:0007669"/>
    <property type="project" value="UniProtKB-UniRule"/>
</dbReference>
<feature type="domain" description="Pyrroline-5-carboxylate reductase catalytic N-terminal" evidence="9">
    <location>
        <begin position="7"/>
        <end position="101"/>
    </location>
</feature>
<dbReference type="InterPro" id="IPR008927">
    <property type="entry name" value="6-PGluconate_DH-like_C_sf"/>
</dbReference>
<dbReference type="Proteomes" id="UP000886780">
    <property type="component" value="Unassembled WGS sequence"/>
</dbReference>
<comment type="caution">
    <text evidence="11">The sequence shown here is derived from an EMBL/GenBank/DDBJ whole genome shotgun (WGS) entry which is preliminary data.</text>
</comment>
<keyword evidence="4 6" id="KW-0560">Oxidoreductase</keyword>
<evidence type="ECO:0000313" key="12">
    <source>
        <dbReference type="Proteomes" id="UP000886780"/>
    </source>
</evidence>
<protein>
    <recommendedName>
        <fullName evidence="6 7">Pyrroline-5-carboxylate reductase</fullName>
        <shortName evidence="6">P5C reductase</shortName>
        <shortName evidence="6">P5CR</shortName>
        <ecNumber evidence="6 7">1.5.1.2</ecNumber>
    </recommendedName>
    <alternativeName>
        <fullName evidence="6">PCA reductase</fullName>
    </alternativeName>
</protein>
<dbReference type="FunFam" id="1.10.3730.10:FF:000001">
    <property type="entry name" value="Pyrroline-5-carboxylate reductase"/>
    <property type="match status" value="1"/>
</dbReference>
<evidence type="ECO:0000256" key="3">
    <source>
        <dbReference type="ARBA" id="ARBA00022857"/>
    </source>
</evidence>
<dbReference type="InterPro" id="IPR029036">
    <property type="entry name" value="P5CR_dimer"/>
</dbReference>
<evidence type="ECO:0000259" key="10">
    <source>
        <dbReference type="Pfam" id="PF14748"/>
    </source>
</evidence>
<evidence type="ECO:0000313" key="11">
    <source>
        <dbReference type="EMBL" id="HIX52004.1"/>
    </source>
</evidence>
<evidence type="ECO:0000256" key="4">
    <source>
        <dbReference type="ARBA" id="ARBA00023002"/>
    </source>
</evidence>
<dbReference type="Gene3D" id="3.40.50.720">
    <property type="entry name" value="NAD(P)-binding Rossmann-like Domain"/>
    <property type="match status" value="1"/>
</dbReference>
<comment type="function">
    <text evidence="5 6">Catalyzes the reduction of 1-pyrroline-5-carboxylate (PCA) to L-proline.</text>
</comment>
<dbReference type="PIRSF" id="PIRSF000193">
    <property type="entry name" value="Pyrrol-5-carb_rd"/>
    <property type="match status" value="1"/>
</dbReference>
<feature type="domain" description="Pyrroline-5-carboxylate reductase dimerisation" evidence="10">
    <location>
        <begin position="165"/>
        <end position="261"/>
    </location>
</feature>
<dbReference type="AlphaFoldDB" id="A0A9D1W3P3"/>
<dbReference type="EMBL" id="DXEU01000072">
    <property type="protein sequence ID" value="HIX52004.1"/>
    <property type="molecule type" value="Genomic_DNA"/>
</dbReference>
<dbReference type="GO" id="GO:0055129">
    <property type="term" value="P:L-proline biosynthetic process"/>
    <property type="evidence" value="ECO:0007669"/>
    <property type="project" value="UniProtKB-UniRule"/>
</dbReference>
<dbReference type="EC" id="1.5.1.2" evidence="6 7"/>
<feature type="binding site" evidence="8">
    <location>
        <begin position="11"/>
        <end position="16"/>
    </location>
    <ligand>
        <name>NADP(+)</name>
        <dbReference type="ChEBI" id="CHEBI:58349"/>
    </ligand>
</feature>
<dbReference type="InterPro" id="IPR000304">
    <property type="entry name" value="Pyrroline-COOH_reductase"/>
</dbReference>
<comment type="catalytic activity">
    <reaction evidence="6">
        <text>L-proline + NAD(+) = (S)-1-pyrroline-5-carboxylate + NADH + 2 H(+)</text>
        <dbReference type="Rhea" id="RHEA:14105"/>
        <dbReference type="ChEBI" id="CHEBI:15378"/>
        <dbReference type="ChEBI" id="CHEBI:17388"/>
        <dbReference type="ChEBI" id="CHEBI:57540"/>
        <dbReference type="ChEBI" id="CHEBI:57945"/>
        <dbReference type="ChEBI" id="CHEBI:60039"/>
        <dbReference type="EC" id="1.5.1.2"/>
    </reaction>
</comment>
<evidence type="ECO:0000256" key="1">
    <source>
        <dbReference type="ARBA" id="ARBA00005525"/>
    </source>
</evidence>
<organism evidence="11 12">
    <name type="scientific">Candidatus Lachnoclostridium stercoripullorum</name>
    <dbReference type="NCBI Taxonomy" id="2838635"/>
    <lineage>
        <taxon>Bacteria</taxon>
        <taxon>Bacillati</taxon>
        <taxon>Bacillota</taxon>
        <taxon>Clostridia</taxon>
        <taxon>Lachnospirales</taxon>
        <taxon>Lachnospiraceae</taxon>
    </lineage>
</organism>
<evidence type="ECO:0000256" key="5">
    <source>
        <dbReference type="ARBA" id="ARBA00058118"/>
    </source>
</evidence>
<dbReference type="NCBIfam" id="TIGR00112">
    <property type="entry name" value="proC"/>
    <property type="match status" value="1"/>
</dbReference>
<keyword evidence="3 6" id="KW-0521">NADP</keyword>
<sequence length="266" mass="27968">MTRETVKIGFIGFGNMAQAIARGLLGAGAVRPEQICACAKNWEKLKANTLPAGMIPCPTAAETAELADLVVLAVKPYLIQEVTAPILELLKDKIVVSVAAGWNFEKFQEILAPDTHLICTIPNTPVSVGEGIFVCESRHSLTEEEYRLFEELFSSIAVVQPVETSQLSVAGTLSGCGPAFASMFIEALADGAVKHGLPRAAAYRLASQMLAGTGKLQLETGAHPGAMKDAVCSPGGTTIVGVSVLEEMGFRAAVIDAIDAIESGRK</sequence>
<feature type="binding site" evidence="8">
    <location>
        <begin position="73"/>
        <end position="76"/>
    </location>
    <ligand>
        <name>NADP(+)</name>
        <dbReference type="ChEBI" id="CHEBI:58349"/>
    </ligand>
</feature>
<proteinExistence type="inferred from homology"/>
<evidence type="ECO:0000256" key="6">
    <source>
        <dbReference type="HAMAP-Rule" id="MF_01925"/>
    </source>
</evidence>
<evidence type="ECO:0000256" key="2">
    <source>
        <dbReference type="ARBA" id="ARBA00022650"/>
    </source>
</evidence>
<gene>
    <name evidence="6 11" type="primary">proC</name>
    <name evidence="11" type="ORF">IAA28_04275</name>
</gene>
<dbReference type="Pfam" id="PF14748">
    <property type="entry name" value="P5CR_dimer"/>
    <property type="match status" value="1"/>
</dbReference>
<comment type="similarity">
    <text evidence="1 6">Belongs to the pyrroline-5-carboxylate reductase family.</text>
</comment>
<keyword evidence="6" id="KW-0963">Cytoplasm</keyword>
<dbReference type="PANTHER" id="PTHR11645:SF0">
    <property type="entry name" value="PYRROLINE-5-CARBOXYLATE REDUCTASE 3"/>
    <property type="match status" value="1"/>
</dbReference>
<comment type="catalytic activity">
    <reaction evidence="6">
        <text>L-proline + NADP(+) = (S)-1-pyrroline-5-carboxylate + NADPH + 2 H(+)</text>
        <dbReference type="Rhea" id="RHEA:14109"/>
        <dbReference type="ChEBI" id="CHEBI:15378"/>
        <dbReference type="ChEBI" id="CHEBI:17388"/>
        <dbReference type="ChEBI" id="CHEBI:57783"/>
        <dbReference type="ChEBI" id="CHEBI:58349"/>
        <dbReference type="ChEBI" id="CHEBI:60039"/>
        <dbReference type="EC" id="1.5.1.2"/>
    </reaction>
</comment>
<reference evidence="11" key="1">
    <citation type="journal article" date="2021" name="PeerJ">
        <title>Extensive microbial diversity within the chicken gut microbiome revealed by metagenomics and culture.</title>
        <authorList>
            <person name="Gilroy R."/>
            <person name="Ravi A."/>
            <person name="Getino M."/>
            <person name="Pursley I."/>
            <person name="Horton D.L."/>
            <person name="Alikhan N.F."/>
            <person name="Baker D."/>
            <person name="Gharbi K."/>
            <person name="Hall N."/>
            <person name="Watson M."/>
            <person name="Adriaenssens E.M."/>
            <person name="Foster-Nyarko E."/>
            <person name="Jarju S."/>
            <person name="Secka A."/>
            <person name="Antonio M."/>
            <person name="Oren A."/>
            <person name="Chaudhuri R.R."/>
            <person name="La Ragione R."/>
            <person name="Hildebrand F."/>
            <person name="Pallen M.J."/>
        </authorList>
    </citation>
    <scope>NUCLEOTIDE SEQUENCE</scope>
    <source>
        <strain evidence="11">ChiGjej4B4-12881</strain>
    </source>
</reference>
<keyword evidence="6" id="KW-0028">Amino-acid biosynthesis</keyword>
<reference evidence="11" key="2">
    <citation type="submission" date="2021-04" db="EMBL/GenBank/DDBJ databases">
        <authorList>
            <person name="Gilroy R."/>
        </authorList>
    </citation>
    <scope>NUCLEOTIDE SEQUENCE</scope>
    <source>
        <strain evidence="11">ChiGjej4B4-12881</strain>
    </source>
</reference>
<dbReference type="InterPro" id="IPR028939">
    <property type="entry name" value="P5C_Rdtase_cat_N"/>
</dbReference>
<evidence type="ECO:0000256" key="7">
    <source>
        <dbReference type="NCBIfam" id="TIGR00112"/>
    </source>
</evidence>
<dbReference type="Pfam" id="PF03807">
    <property type="entry name" value="F420_oxidored"/>
    <property type="match status" value="1"/>
</dbReference>
<dbReference type="SUPFAM" id="SSF51735">
    <property type="entry name" value="NAD(P)-binding Rossmann-fold domains"/>
    <property type="match status" value="1"/>
</dbReference>
<comment type="pathway">
    <text evidence="6">Amino-acid biosynthesis; L-proline biosynthesis; L-proline from L-glutamate 5-semialdehyde: step 1/1.</text>
</comment>
<evidence type="ECO:0000259" key="9">
    <source>
        <dbReference type="Pfam" id="PF03807"/>
    </source>
</evidence>
<name>A0A9D1W3P3_9FIRM</name>